<dbReference type="InterPro" id="IPR024422">
    <property type="entry name" value="Protein_unknown_function_OB"/>
</dbReference>
<dbReference type="Proteomes" id="UP000295479">
    <property type="component" value="Unassembled WGS sequence"/>
</dbReference>
<sequence>MKKIIILFSLVLILIIIITYRYVYKGHRDISTEKESYTITVTDIFSEFQENEVLSNAKYLDKTIQVTGIVSSANINSNSILIDDKLFVALKDKLPKSFQLKSTVKIKGRFIGYDSLLEELKMDQCVLITQ</sequence>
<name>A0A4R5CIY7_9FLAO</name>
<keyword evidence="1" id="KW-1133">Transmembrane helix</keyword>
<proteinExistence type="predicted"/>
<keyword evidence="1" id="KW-0812">Transmembrane</keyword>
<reference evidence="2 3" key="1">
    <citation type="submission" date="2019-03" db="EMBL/GenBank/DDBJ databases">
        <title>Flavobacterium AR-3-4 sp. nov. isolated from arctic soil.</title>
        <authorList>
            <person name="Chaudhary D.K."/>
        </authorList>
    </citation>
    <scope>NUCLEOTIDE SEQUENCE [LARGE SCALE GENOMIC DNA]</scope>
    <source>
        <strain evidence="2 3">AR-3-4</strain>
    </source>
</reference>
<organism evidence="2 3">
    <name type="scientific">Flavobacterium cellulosilyticum</name>
    <dbReference type="NCBI Taxonomy" id="2541731"/>
    <lineage>
        <taxon>Bacteria</taxon>
        <taxon>Pseudomonadati</taxon>
        <taxon>Bacteroidota</taxon>
        <taxon>Flavobacteriia</taxon>
        <taxon>Flavobacteriales</taxon>
        <taxon>Flavobacteriaceae</taxon>
        <taxon>Flavobacterium</taxon>
    </lineage>
</organism>
<dbReference type="AlphaFoldDB" id="A0A4R5CIY7"/>
<evidence type="ECO:0000256" key="1">
    <source>
        <dbReference type="SAM" id="Phobius"/>
    </source>
</evidence>
<evidence type="ECO:0000313" key="2">
    <source>
        <dbReference type="EMBL" id="TDD97342.1"/>
    </source>
</evidence>
<dbReference type="OrthoDB" id="1449127at2"/>
<gene>
    <name evidence="2" type="ORF">E0F76_08480</name>
</gene>
<dbReference type="EMBL" id="SMFK01000004">
    <property type="protein sequence ID" value="TDD97342.1"/>
    <property type="molecule type" value="Genomic_DNA"/>
</dbReference>
<protein>
    <recommendedName>
        <fullName evidence="4">tRNA_anti-like</fullName>
    </recommendedName>
</protein>
<keyword evidence="3" id="KW-1185">Reference proteome</keyword>
<evidence type="ECO:0000313" key="3">
    <source>
        <dbReference type="Proteomes" id="UP000295479"/>
    </source>
</evidence>
<comment type="caution">
    <text evidence="2">The sequence shown here is derived from an EMBL/GenBank/DDBJ whole genome shotgun (WGS) entry which is preliminary data.</text>
</comment>
<accession>A0A4R5CIY7</accession>
<dbReference type="RefSeq" id="WP_132004217.1">
    <property type="nucleotide sequence ID" value="NZ_SMFK01000004.1"/>
</dbReference>
<evidence type="ECO:0008006" key="4">
    <source>
        <dbReference type="Google" id="ProtNLM"/>
    </source>
</evidence>
<dbReference type="Pfam" id="PF12869">
    <property type="entry name" value="tRNA_anti-like"/>
    <property type="match status" value="1"/>
</dbReference>
<keyword evidence="1" id="KW-0472">Membrane</keyword>
<feature type="transmembrane region" description="Helical" evidence="1">
    <location>
        <begin position="6"/>
        <end position="24"/>
    </location>
</feature>